<feature type="compositionally biased region" description="Polar residues" evidence="2">
    <location>
        <begin position="18"/>
        <end position="27"/>
    </location>
</feature>
<reference evidence="4" key="3">
    <citation type="submission" date="2025-08" db="UniProtKB">
        <authorList>
            <consortium name="RefSeq"/>
        </authorList>
    </citation>
    <scope>IDENTIFICATION</scope>
    <source>
        <strain evidence="4">CBS 342.82</strain>
    </source>
</reference>
<proteinExistence type="predicted"/>
<gene>
    <name evidence="4" type="ORF">K489DRAFT_384945</name>
</gene>
<dbReference type="GO" id="GO:0003735">
    <property type="term" value="F:structural constituent of ribosome"/>
    <property type="evidence" value="ECO:0007669"/>
    <property type="project" value="TreeGrafter"/>
</dbReference>
<sequence>MFQWLEGTGKKLKDPLPGSTNYVTAYDNTGRLKRDQRGGKTPTIDVISEEEEPELQRQEEEDGVDEADRAGRLALRQRLRKRKAEMEAKQAEAPQDAGEVVRPFPLNPFFRSEAVLSQELREEIYRQVADRGADITSVSAAFGVDIRRVAAVVRLMAVEKQWVAEGKKLAKPYNNAVLAMLPKTPFSASRITPHESINDLFVHPSTRKQLFLPTSESRHFTREDAARAFSPILLPADKRIPHPELITLERQHLEGLSFQERIERQAARDAEAARLKLKAEEKKARYEAEKIRVVSGRRWDFKFEDISVEKAGRDGRGRSAVGVRYGTVHMDRKRGQVKIPTKVE</sequence>
<dbReference type="Pfam" id="PF12298">
    <property type="entry name" value="Bot1p"/>
    <property type="match status" value="1"/>
</dbReference>
<evidence type="ECO:0000256" key="1">
    <source>
        <dbReference type="SAM" id="Coils"/>
    </source>
</evidence>
<protein>
    <recommendedName>
        <fullName evidence="5">Eukaryotic mitochondrial regulator protein-domain-containing protein</fullName>
    </recommendedName>
</protein>
<evidence type="ECO:0008006" key="5">
    <source>
        <dbReference type="Google" id="ProtNLM"/>
    </source>
</evidence>
<dbReference type="OrthoDB" id="10052321at2759"/>
<dbReference type="GO" id="GO:0005763">
    <property type="term" value="C:mitochondrial small ribosomal subunit"/>
    <property type="evidence" value="ECO:0007669"/>
    <property type="project" value="TreeGrafter"/>
</dbReference>
<dbReference type="RefSeq" id="XP_033455372.1">
    <property type="nucleotide sequence ID" value="XM_033605978.1"/>
</dbReference>
<dbReference type="Proteomes" id="UP000504637">
    <property type="component" value="Unplaced"/>
</dbReference>
<dbReference type="AlphaFoldDB" id="A0A6J3LR55"/>
<accession>A0A6J3LR55</accession>
<dbReference type="PANTHER" id="PTHR28158">
    <property type="entry name" value="37S RIBOSOMAL PROTEIN S35, MITOCHONDRIAL"/>
    <property type="match status" value="1"/>
</dbReference>
<organism evidence="4">
    <name type="scientific">Dissoconium aciculare CBS 342.82</name>
    <dbReference type="NCBI Taxonomy" id="1314786"/>
    <lineage>
        <taxon>Eukaryota</taxon>
        <taxon>Fungi</taxon>
        <taxon>Dikarya</taxon>
        <taxon>Ascomycota</taxon>
        <taxon>Pezizomycotina</taxon>
        <taxon>Dothideomycetes</taxon>
        <taxon>Dothideomycetidae</taxon>
        <taxon>Mycosphaerellales</taxon>
        <taxon>Dissoconiaceae</taxon>
        <taxon>Dissoconium</taxon>
    </lineage>
</organism>
<evidence type="ECO:0000256" key="2">
    <source>
        <dbReference type="SAM" id="MobiDB-lite"/>
    </source>
</evidence>
<keyword evidence="3" id="KW-1185">Reference proteome</keyword>
<dbReference type="GO" id="GO:0032543">
    <property type="term" value="P:mitochondrial translation"/>
    <property type="evidence" value="ECO:0007669"/>
    <property type="project" value="TreeGrafter"/>
</dbReference>
<dbReference type="GeneID" id="54363778"/>
<keyword evidence="1" id="KW-0175">Coiled coil</keyword>
<feature type="compositionally biased region" description="Acidic residues" evidence="2">
    <location>
        <begin position="47"/>
        <end position="65"/>
    </location>
</feature>
<dbReference type="InterPro" id="IPR021036">
    <property type="entry name" value="Ribosomal_mS45"/>
</dbReference>
<name>A0A6J3LR55_9PEZI</name>
<evidence type="ECO:0000313" key="4">
    <source>
        <dbReference type="RefSeq" id="XP_033455372.1"/>
    </source>
</evidence>
<evidence type="ECO:0000313" key="3">
    <source>
        <dbReference type="Proteomes" id="UP000504637"/>
    </source>
</evidence>
<dbReference type="PANTHER" id="PTHR28158:SF1">
    <property type="entry name" value="SMALL RIBOSOMAL SUBUNIT PROTEIN MS45"/>
    <property type="match status" value="1"/>
</dbReference>
<feature type="region of interest" description="Disordered" evidence="2">
    <location>
        <begin position="1"/>
        <end position="69"/>
    </location>
</feature>
<reference evidence="4" key="2">
    <citation type="submission" date="2020-04" db="EMBL/GenBank/DDBJ databases">
        <authorList>
            <consortium name="NCBI Genome Project"/>
        </authorList>
    </citation>
    <scope>NUCLEOTIDE SEQUENCE</scope>
    <source>
        <strain evidence="4">CBS 342.82</strain>
    </source>
</reference>
<feature type="coiled-coil region" evidence="1">
    <location>
        <begin position="263"/>
        <end position="292"/>
    </location>
</feature>
<reference evidence="4" key="1">
    <citation type="submission" date="2020-01" db="EMBL/GenBank/DDBJ databases">
        <authorList>
            <consortium name="DOE Joint Genome Institute"/>
            <person name="Haridas S."/>
            <person name="Albert R."/>
            <person name="Binder M."/>
            <person name="Bloem J."/>
            <person name="Labutti K."/>
            <person name="Salamov A."/>
            <person name="Andreopoulos B."/>
            <person name="Baker S.E."/>
            <person name="Barry K."/>
            <person name="Bills G."/>
            <person name="Bluhm B.H."/>
            <person name="Cannon C."/>
            <person name="Castanera R."/>
            <person name="Culley D.E."/>
            <person name="Daum C."/>
            <person name="Ezra D."/>
            <person name="Gonzalez J.B."/>
            <person name="Henrissat B."/>
            <person name="Kuo A."/>
            <person name="Liang C."/>
            <person name="Lipzen A."/>
            <person name="Lutzoni F."/>
            <person name="Magnuson J."/>
            <person name="Mondo S."/>
            <person name="Nolan M."/>
            <person name="Ohm R."/>
            <person name="Pangilinan J."/>
            <person name="Park H.-J."/>
            <person name="Ramirez L."/>
            <person name="Alfaro M."/>
            <person name="Sun H."/>
            <person name="Tritt A."/>
            <person name="Yoshinaga Y."/>
            <person name="Zwiers L.-H."/>
            <person name="Turgeon B.G."/>
            <person name="Goodwin S.B."/>
            <person name="Spatafora J.W."/>
            <person name="Crous P.W."/>
            <person name="Grigoriev I.V."/>
        </authorList>
    </citation>
    <scope>NUCLEOTIDE SEQUENCE</scope>
    <source>
        <strain evidence="4">CBS 342.82</strain>
    </source>
</reference>